<keyword evidence="1" id="KW-0963">Cytoplasm</keyword>
<name>B7P162_IXOSC</name>
<dbReference type="PANTHER" id="PTHR13937:SF0">
    <property type="entry name" value="EUKARYOTIC TRANSLATION INITIATION FACTOR 3 SUBUNIT C-RELATED"/>
    <property type="match status" value="1"/>
</dbReference>
<dbReference type="InterPro" id="IPR027516">
    <property type="entry name" value="EIF3C"/>
</dbReference>
<organism>
    <name type="scientific">Ixodes scapularis</name>
    <name type="common">Black-legged tick</name>
    <name type="synonym">Deer tick</name>
    <dbReference type="NCBI Taxonomy" id="6945"/>
    <lineage>
        <taxon>Eukaryota</taxon>
        <taxon>Metazoa</taxon>
        <taxon>Ecdysozoa</taxon>
        <taxon>Arthropoda</taxon>
        <taxon>Chelicerata</taxon>
        <taxon>Arachnida</taxon>
        <taxon>Acari</taxon>
        <taxon>Parasitiformes</taxon>
        <taxon>Ixodida</taxon>
        <taxon>Ixodoidea</taxon>
        <taxon>Ixodidae</taxon>
        <taxon>Ixodinae</taxon>
        <taxon>Ixodes</taxon>
    </lineage>
</organism>
<evidence type="ECO:0000256" key="2">
    <source>
        <dbReference type="ARBA" id="ARBA00022540"/>
    </source>
</evidence>
<sequence>MRSTLNSLEQMEHLCKYIYAKDSTDRIRTQAILCHIYHHALHDNWYQARDLMLMSHLQESIQHSDVPTQIMYNRALVQLGLCAFRHGNIRDAHNALLDIQSGGRAKEMLAQVRDAAAFAPAWIARKLVGMQGFRDGYQKEGYGQRDRNWGESMVA</sequence>
<keyword evidence="2" id="KW-0396">Initiation factor</keyword>
<dbReference type="OrthoDB" id="29647at2759"/>
<dbReference type="STRING" id="6945.B7P162"/>
<dbReference type="EnsemblMetazoa" id="ISCW016105-RA">
    <property type="protein sequence ID" value="ISCW016105-PA"/>
    <property type="gene ID" value="ISCW016105"/>
</dbReference>
<dbReference type="GO" id="GO:0005852">
    <property type="term" value="C:eukaryotic translation initiation factor 3 complex"/>
    <property type="evidence" value="ECO:0007669"/>
    <property type="project" value="InterPro"/>
</dbReference>
<dbReference type="EMBL" id="DS615069">
    <property type="protein sequence ID" value="EEC00334.1"/>
    <property type="molecule type" value="Genomic_DNA"/>
</dbReference>
<dbReference type="VEuPathDB" id="VectorBase:ISCW016105"/>
<dbReference type="InParanoid" id="B7P162"/>
<reference evidence="6" key="2">
    <citation type="submission" date="2020-05" db="UniProtKB">
        <authorList>
            <consortium name="EnsemblMetazoa"/>
        </authorList>
    </citation>
    <scope>IDENTIFICATION</scope>
    <source>
        <strain evidence="6">wikel</strain>
    </source>
</reference>
<dbReference type="VEuPathDB" id="VectorBase:ISCP_002033"/>
<dbReference type="Proteomes" id="UP000001555">
    <property type="component" value="Unassembled WGS sequence"/>
</dbReference>
<keyword evidence="8" id="KW-1267">Proteomics identification</keyword>
<dbReference type="HOGENOM" id="CLU_1697456_0_0_1"/>
<feature type="domain" description="Eukaryotic translation initiation factor 3 subunit C N-terminal" evidence="4">
    <location>
        <begin position="6"/>
        <end position="112"/>
    </location>
</feature>
<dbReference type="Pfam" id="PF05470">
    <property type="entry name" value="eIF-3c_N"/>
    <property type="match status" value="1"/>
</dbReference>
<dbReference type="EMBL" id="ABJB010270498">
    <property type="status" value="NOT_ANNOTATED_CDS"/>
    <property type="molecule type" value="Genomic_DNA"/>
</dbReference>
<evidence type="ECO:0000313" key="6">
    <source>
        <dbReference type="EnsemblMetazoa" id="ISCW016105-PA"/>
    </source>
</evidence>
<keyword evidence="3" id="KW-0648">Protein biosynthesis</keyword>
<evidence type="ECO:0000256" key="1">
    <source>
        <dbReference type="ARBA" id="ARBA00022490"/>
    </source>
</evidence>
<protein>
    <recommendedName>
        <fullName evidence="4">Eukaryotic translation initiation factor 3 subunit C N-terminal domain-containing protein</fullName>
    </recommendedName>
</protein>
<dbReference type="VEuPathDB" id="VectorBase:ISCI016105"/>
<accession>B7P162</accession>
<dbReference type="PaxDb" id="6945-B7P162"/>
<gene>
    <name evidence="5" type="ORF">IscW_ISCW016105</name>
</gene>
<dbReference type="GO" id="GO:0003743">
    <property type="term" value="F:translation initiation factor activity"/>
    <property type="evidence" value="ECO:0007669"/>
    <property type="project" value="UniProtKB-KW"/>
</dbReference>
<evidence type="ECO:0000256" key="3">
    <source>
        <dbReference type="ARBA" id="ARBA00022917"/>
    </source>
</evidence>
<dbReference type="AlphaFoldDB" id="B7P162"/>
<evidence type="ECO:0000313" key="5">
    <source>
        <dbReference type="EMBL" id="EEC00334.1"/>
    </source>
</evidence>
<evidence type="ECO:0000259" key="4">
    <source>
        <dbReference type="Pfam" id="PF05470"/>
    </source>
</evidence>
<dbReference type="PANTHER" id="PTHR13937">
    <property type="entry name" value="EUKARYOTIC TRANSLATION INITATION FACTOR 3, SUBUNIT 8 EIF3S8 -RELATED"/>
    <property type="match status" value="1"/>
</dbReference>
<evidence type="ECO:0000313" key="7">
    <source>
        <dbReference type="Proteomes" id="UP000001555"/>
    </source>
</evidence>
<dbReference type="EMBL" id="ABJB010628263">
    <property type="status" value="NOT_ANNOTATED_CDS"/>
    <property type="molecule type" value="Genomic_DNA"/>
</dbReference>
<dbReference type="InterPro" id="IPR008905">
    <property type="entry name" value="EIF3C_N_dom"/>
</dbReference>
<keyword evidence="7" id="KW-1185">Reference proteome</keyword>
<dbReference type="GO" id="GO:0003723">
    <property type="term" value="F:RNA binding"/>
    <property type="evidence" value="ECO:0007669"/>
    <property type="project" value="InterPro"/>
</dbReference>
<evidence type="ECO:0007829" key="8">
    <source>
        <dbReference type="PeptideAtlas" id="B7P162"/>
    </source>
</evidence>
<reference evidence="5 7" key="1">
    <citation type="submission" date="2008-03" db="EMBL/GenBank/DDBJ databases">
        <title>Annotation of Ixodes scapularis.</title>
        <authorList>
            <consortium name="Ixodes scapularis Genome Project Consortium"/>
            <person name="Caler E."/>
            <person name="Hannick L.I."/>
            <person name="Bidwell S."/>
            <person name="Joardar V."/>
            <person name="Thiagarajan M."/>
            <person name="Amedeo P."/>
            <person name="Galinsky K.J."/>
            <person name="Schobel S."/>
            <person name="Inman J."/>
            <person name="Hostetler J."/>
            <person name="Miller J."/>
            <person name="Hammond M."/>
            <person name="Megy K."/>
            <person name="Lawson D."/>
            <person name="Kodira C."/>
            <person name="Sutton G."/>
            <person name="Meyer J."/>
            <person name="Hill C.A."/>
            <person name="Birren B."/>
            <person name="Nene V."/>
            <person name="Collins F."/>
            <person name="Alarcon-Chaidez F."/>
            <person name="Wikel S."/>
            <person name="Strausberg R."/>
        </authorList>
    </citation>
    <scope>NUCLEOTIDE SEQUENCE [LARGE SCALE GENOMIC DNA]</scope>
    <source>
        <strain evidence="7">Wikel</strain>
        <strain evidence="5">Wikel colony</strain>
    </source>
</reference>
<proteinExistence type="evidence at protein level"/>
<dbReference type="GO" id="GO:0031369">
    <property type="term" value="F:translation initiation factor binding"/>
    <property type="evidence" value="ECO:0007669"/>
    <property type="project" value="InterPro"/>
</dbReference>